<dbReference type="GO" id="GO:0051920">
    <property type="term" value="F:peroxiredoxin activity"/>
    <property type="evidence" value="ECO:0007669"/>
    <property type="project" value="InterPro"/>
</dbReference>
<evidence type="ECO:0000313" key="2">
    <source>
        <dbReference type="EMBL" id="EZH71402.1"/>
    </source>
</evidence>
<dbReference type="InterPro" id="IPR003779">
    <property type="entry name" value="CMD-like"/>
</dbReference>
<dbReference type="STRING" id="1317122.ATO12_07815"/>
<accession>A0A023BMX0</accession>
<dbReference type="RefSeq" id="WP_034247448.1">
    <property type="nucleotide sequence ID" value="NZ_AQRA01000017.1"/>
</dbReference>
<dbReference type="InterPro" id="IPR029032">
    <property type="entry name" value="AhpD-like"/>
</dbReference>
<dbReference type="PANTHER" id="PTHR34846:SF10">
    <property type="entry name" value="CYTOPLASMIC PROTEIN"/>
    <property type="match status" value="1"/>
</dbReference>
<dbReference type="eggNOG" id="COG2128">
    <property type="taxonomic scope" value="Bacteria"/>
</dbReference>
<keyword evidence="3" id="KW-1185">Reference proteome</keyword>
<dbReference type="Gene3D" id="1.20.1290.10">
    <property type="entry name" value="AhpD-like"/>
    <property type="match status" value="1"/>
</dbReference>
<protein>
    <recommendedName>
        <fullName evidence="1">Carboxymuconolactone decarboxylase-like domain-containing protein</fullName>
    </recommendedName>
</protein>
<dbReference type="OrthoDB" id="9801997at2"/>
<dbReference type="SUPFAM" id="SSF69118">
    <property type="entry name" value="AhpD-like"/>
    <property type="match status" value="1"/>
</dbReference>
<dbReference type="Pfam" id="PF02627">
    <property type="entry name" value="CMD"/>
    <property type="match status" value="1"/>
</dbReference>
<dbReference type="Proteomes" id="UP000023541">
    <property type="component" value="Unassembled WGS sequence"/>
</dbReference>
<gene>
    <name evidence="2" type="ORF">ATO12_07815</name>
</gene>
<evidence type="ECO:0000313" key="3">
    <source>
        <dbReference type="Proteomes" id="UP000023541"/>
    </source>
</evidence>
<name>A0A023BMX0_9FLAO</name>
<reference evidence="2 3" key="1">
    <citation type="submission" date="2014-04" db="EMBL/GenBank/DDBJ databases">
        <title>Aquimarina sp. 22II-S11-z7 Genome Sequencing.</title>
        <authorList>
            <person name="Lai Q."/>
        </authorList>
    </citation>
    <scope>NUCLEOTIDE SEQUENCE [LARGE SCALE GENOMIC DNA]</scope>
    <source>
        <strain evidence="2 3">22II-S11-z7</strain>
    </source>
</reference>
<evidence type="ECO:0000259" key="1">
    <source>
        <dbReference type="Pfam" id="PF02627"/>
    </source>
</evidence>
<dbReference type="EMBL" id="AQRA01000017">
    <property type="protein sequence ID" value="EZH71402.1"/>
    <property type="molecule type" value="Genomic_DNA"/>
</dbReference>
<dbReference type="InterPro" id="IPR004675">
    <property type="entry name" value="AhpD_core"/>
</dbReference>
<sequence>MEKRIQIDVSEPLAYKAMYALGNYVRQSQLSDIHKELINIRVSQLNGCAFCINMHTKDALENGETQQRIFLLDAWKGTDIFTEEEKVILQITEEVTMIHNNGLTTKTYEKAIEKFDEKYVSQIIMAVININAWNRIAISTHKPIDQ</sequence>
<comment type="caution">
    <text evidence="2">The sequence shown here is derived from an EMBL/GenBank/DDBJ whole genome shotgun (WGS) entry which is preliminary data.</text>
</comment>
<dbReference type="PANTHER" id="PTHR34846">
    <property type="entry name" value="4-CARBOXYMUCONOLACTONE DECARBOXYLASE FAMILY PROTEIN (AFU_ORTHOLOGUE AFUA_6G11590)"/>
    <property type="match status" value="1"/>
</dbReference>
<proteinExistence type="predicted"/>
<dbReference type="AlphaFoldDB" id="A0A023BMX0"/>
<organism evidence="2 3">
    <name type="scientific">Aquimarina atlantica</name>
    <dbReference type="NCBI Taxonomy" id="1317122"/>
    <lineage>
        <taxon>Bacteria</taxon>
        <taxon>Pseudomonadati</taxon>
        <taxon>Bacteroidota</taxon>
        <taxon>Flavobacteriia</taxon>
        <taxon>Flavobacteriales</taxon>
        <taxon>Flavobacteriaceae</taxon>
        <taxon>Aquimarina</taxon>
    </lineage>
</organism>
<feature type="domain" description="Carboxymuconolactone decarboxylase-like" evidence="1">
    <location>
        <begin position="12"/>
        <end position="94"/>
    </location>
</feature>
<dbReference type="NCBIfam" id="TIGR00778">
    <property type="entry name" value="ahpD_dom"/>
    <property type="match status" value="1"/>
</dbReference>